<name>A0A356LCG5_9BURK</name>
<comment type="caution">
    <text evidence="2">The sequence shown here is derived from an EMBL/GenBank/DDBJ whole genome shotgun (WGS) entry which is preliminary data.</text>
</comment>
<organism evidence="2 3">
    <name type="scientific">Advenella kashmirensis</name>
    <dbReference type="NCBI Taxonomy" id="310575"/>
    <lineage>
        <taxon>Bacteria</taxon>
        <taxon>Pseudomonadati</taxon>
        <taxon>Pseudomonadota</taxon>
        <taxon>Betaproteobacteria</taxon>
        <taxon>Burkholderiales</taxon>
        <taxon>Alcaligenaceae</taxon>
    </lineage>
</organism>
<reference evidence="2 3" key="1">
    <citation type="journal article" date="2018" name="Nat. Biotechnol.">
        <title>A standardized bacterial taxonomy based on genome phylogeny substantially revises the tree of life.</title>
        <authorList>
            <person name="Parks D.H."/>
            <person name="Chuvochina M."/>
            <person name="Waite D.W."/>
            <person name="Rinke C."/>
            <person name="Skarshewski A."/>
            <person name="Chaumeil P.A."/>
            <person name="Hugenholtz P."/>
        </authorList>
    </citation>
    <scope>NUCLEOTIDE SEQUENCE [LARGE SCALE GENOMIC DNA]</scope>
    <source>
        <strain evidence="2">UBA10707</strain>
    </source>
</reference>
<feature type="domain" description="GST N-terminal" evidence="1">
    <location>
        <begin position="1"/>
        <end position="82"/>
    </location>
</feature>
<dbReference type="SUPFAM" id="SSF52833">
    <property type="entry name" value="Thioredoxin-like"/>
    <property type="match status" value="1"/>
</dbReference>
<dbReference type="InterPro" id="IPR036282">
    <property type="entry name" value="Glutathione-S-Trfase_C_sf"/>
</dbReference>
<dbReference type="PANTHER" id="PTHR43968">
    <property type="match status" value="1"/>
</dbReference>
<evidence type="ECO:0000259" key="1">
    <source>
        <dbReference type="PROSITE" id="PS50404"/>
    </source>
</evidence>
<gene>
    <name evidence="2" type="ORF">DD666_03775</name>
</gene>
<evidence type="ECO:0000313" key="2">
    <source>
        <dbReference type="EMBL" id="HBP28519.1"/>
    </source>
</evidence>
<proteinExistence type="predicted"/>
<evidence type="ECO:0000313" key="3">
    <source>
        <dbReference type="Proteomes" id="UP000264036"/>
    </source>
</evidence>
<sequence>MKIFYSAASPFVRKTMIVADELGVVDRIERLPAAASPVNRDRNIIPFNPLGQVPTFITDDEQVLFDSKVICEYLNTTFKGKLFGDDNTRFKLLTDHAVADGAIAASLLVRYELLARPEALRWDEWLEGQTDKITTALQYFEDKAQELYDRIDIVTITLACAFDYLDFRLPDYNWQKRFPGLKAWYDKFSVRESIAKTKPQ</sequence>
<dbReference type="PANTHER" id="PTHR43968:SF6">
    <property type="entry name" value="GLUTATHIONE S-TRANSFERASE OMEGA"/>
    <property type="match status" value="1"/>
</dbReference>
<dbReference type="SUPFAM" id="SSF47616">
    <property type="entry name" value="GST C-terminal domain-like"/>
    <property type="match status" value="1"/>
</dbReference>
<dbReference type="EMBL" id="DOEK01000005">
    <property type="protein sequence ID" value="HBP28519.1"/>
    <property type="molecule type" value="Genomic_DNA"/>
</dbReference>
<dbReference type="InterPro" id="IPR036249">
    <property type="entry name" value="Thioredoxin-like_sf"/>
</dbReference>
<dbReference type="Pfam" id="PF13409">
    <property type="entry name" value="GST_N_2"/>
    <property type="match status" value="1"/>
</dbReference>
<dbReference type="InterPro" id="IPR050983">
    <property type="entry name" value="GST_Omega/HSP26"/>
</dbReference>
<dbReference type="Proteomes" id="UP000264036">
    <property type="component" value="Unassembled WGS sequence"/>
</dbReference>
<dbReference type="InterPro" id="IPR004045">
    <property type="entry name" value="Glutathione_S-Trfase_N"/>
</dbReference>
<dbReference type="GO" id="GO:0016740">
    <property type="term" value="F:transferase activity"/>
    <property type="evidence" value="ECO:0007669"/>
    <property type="project" value="UniProtKB-KW"/>
</dbReference>
<dbReference type="GO" id="GO:0005737">
    <property type="term" value="C:cytoplasm"/>
    <property type="evidence" value="ECO:0007669"/>
    <property type="project" value="TreeGrafter"/>
</dbReference>
<dbReference type="Gene3D" id="3.40.30.10">
    <property type="entry name" value="Glutaredoxin"/>
    <property type="match status" value="1"/>
</dbReference>
<dbReference type="Gene3D" id="1.20.1050.10">
    <property type="match status" value="1"/>
</dbReference>
<dbReference type="Pfam" id="PF13410">
    <property type="entry name" value="GST_C_2"/>
    <property type="match status" value="1"/>
</dbReference>
<accession>A0A356LCG5</accession>
<dbReference type="CDD" id="cd03205">
    <property type="entry name" value="GST_C_6"/>
    <property type="match status" value="1"/>
</dbReference>
<dbReference type="AlphaFoldDB" id="A0A356LCG5"/>
<dbReference type="PROSITE" id="PS50404">
    <property type="entry name" value="GST_NTER"/>
    <property type="match status" value="1"/>
</dbReference>
<keyword evidence="2" id="KW-0808">Transferase</keyword>
<protein>
    <submittedName>
        <fullName evidence="2">Glutathione S-transferase</fullName>
    </submittedName>
</protein>